<dbReference type="InterPro" id="IPR007712">
    <property type="entry name" value="RelE/ParE_toxin"/>
</dbReference>
<evidence type="ECO:0000256" key="2">
    <source>
        <dbReference type="ARBA" id="ARBA00022649"/>
    </source>
</evidence>
<keyword evidence="4" id="KW-1185">Reference proteome</keyword>
<comment type="caution">
    <text evidence="3">The sequence shown here is derived from an EMBL/GenBank/DDBJ whole genome shotgun (WGS) entry which is preliminary data.</text>
</comment>
<proteinExistence type="inferred from homology"/>
<accession>A0ABQ2JSL8</accession>
<keyword evidence="2" id="KW-1277">Toxin-antitoxin system</keyword>
<dbReference type="Gene3D" id="3.30.2310.20">
    <property type="entry name" value="RelE-like"/>
    <property type="match status" value="1"/>
</dbReference>
<sequence>MKRYTVVWHPRARDDLLALYDWIAERAGAEVAFAYTSGIEAHGHELATYPDRGTPRDDLVPGLRTTVYRQRTVIAYRVMDAVVEILRLVHAGQDWGEELEAG</sequence>
<dbReference type="InterPro" id="IPR035093">
    <property type="entry name" value="RelE/ParE_toxin_dom_sf"/>
</dbReference>
<dbReference type="EMBL" id="BMLK01000012">
    <property type="protein sequence ID" value="GGN52649.1"/>
    <property type="molecule type" value="Genomic_DNA"/>
</dbReference>
<dbReference type="RefSeq" id="WP_188820162.1">
    <property type="nucleotide sequence ID" value="NZ_BMLK01000012.1"/>
</dbReference>
<evidence type="ECO:0000313" key="4">
    <source>
        <dbReference type="Proteomes" id="UP000605099"/>
    </source>
</evidence>
<evidence type="ECO:0008006" key="5">
    <source>
        <dbReference type="Google" id="ProtNLM"/>
    </source>
</evidence>
<name>A0ABQ2JSL8_9SPHN</name>
<comment type="similarity">
    <text evidence="1">Belongs to the RelE toxin family.</text>
</comment>
<gene>
    <name evidence="3" type="ORF">GCM10011349_26400</name>
</gene>
<dbReference type="PANTHER" id="PTHR33755">
    <property type="entry name" value="TOXIN PARE1-RELATED"/>
    <property type="match status" value="1"/>
</dbReference>
<evidence type="ECO:0000256" key="1">
    <source>
        <dbReference type="ARBA" id="ARBA00006226"/>
    </source>
</evidence>
<reference evidence="4" key="1">
    <citation type="journal article" date="2019" name="Int. J. Syst. Evol. Microbiol.">
        <title>The Global Catalogue of Microorganisms (GCM) 10K type strain sequencing project: providing services to taxonomists for standard genome sequencing and annotation.</title>
        <authorList>
            <consortium name="The Broad Institute Genomics Platform"/>
            <consortium name="The Broad Institute Genome Sequencing Center for Infectious Disease"/>
            <person name="Wu L."/>
            <person name="Ma J."/>
        </authorList>
    </citation>
    <scope>NUCLEOTIDE SEQUENCE [LARGE SCALE GENOMIC DNA]</scope>
    <source>
        <strain evidence="4">CGMCC 1.6784</strain>
    </source>
</reference>
<evidence type="ECO:0000313" key="3">
    <source>
        <dbReference type="EMBL" id="GGN52649.1"/>
    </source>
</evidence>
<organism evidence="3 4">
    <name type="scientific">Novosphingobium indicum</name>
    <dbReference type="NCBI Taxonomy" id="462949"/>
    <lineage>
        <taxon>Bacteria</taxon>
        <taxon>Pseudomonadati</taxon>
        <taxon>Pseudomonadota</taxon>
        <taxon>Alphaproteobacteria</taxon>
        <taxon>Sphingomonadales</taxon>
        <taxon>Sphingomonadaceae</taxon>
        <taxon>Novosphingobium</taxon>
    </lineage>
</organism>
<dbReference type="Pfam" id="PF05016">
    <property type="entry name" value="ParE_toxin"/>
    <property type="match status" value="1"/>
</dbReference>
<dbReference type="InterPro" id="IPR051803">
    <property type="entry name" value="TA_system_RelE-like_toxin"/>
</dbReference>
<dbReference type="Proteomes" id="UP000605099">
    <property type="component" value="Unassembled WGS sequence"/>
</dbReference>
<protein>
    <recommendedName>
        <fullName evidence="5">Type II toxin-antitoxin system RelE/ParE family toxin</fullName>
    </recommendedName>
</protein>